<proteinExistence type="predicted"/>
<protein>
    <submittedName>
        <fullName evidence="1">Uncharacterized protein</fullName>
    </submittedName>
</protein>
<name>A0ACC2ZIT4_9PEZI</name>
<dbReference type="EMBL" id="JAPDRP010000005">
    <property type="protein sequence ID" value="KAJ9647368.1"/>
    <property type="molecule type" value="Genomic_DNA"/>
</dbReference>
<evidence type="ECO:0000313" key="2">
    <source>
        <dbReference type="Proteomes" id="UP001172680"/>
    </source>
</evidence>
<keyword evidence="2" id="KW-1185">Reference proteome</keyword>
<dbReference type="Proteomes" id="UP001172680">
    <property type="component" value="Unassembled WGS sequence"/>
</dbReference>
<evidence type="ECO:0000313" key="1">
    <source>
        <dbReference type="EMBL" id="KAJ9647368.1"/>
    </source>
</evidence>
<gene>
    <name evidence="1" type="ORF">H2199_002357</name>
</gene>
<reference evidence="1" key="1">
    <citation type="submission" date="2022-10" db="EMBL/GenBank/DDBJ databases">
        <title>Culturing micro-colonial fungi from biological soil crusts in the Mojave desert and describing Neophaeococcomyces mojavensis, and introducing the new genera and species Taxawa tesnikishii.</title>
        <authorList>
            <person name="Kurbessoian T."/>
            <person name="Stajich J.E."/>
        </authorList>
    </citation>
    <scope>NUCLEOTIDE SEQUENCE</scope>
    <source>
        <strain evidence="1">JES_115</strain>
    </source>
</reference>
<sequence length="86" mass="9727">MTTVSTLDAKEHLVFPKHSTDEVALSKTEEFLKQVTQSAKVYSARDFNKELMLWLVQVTSSQLSEIQENNGVLETEKNTQEEPQAA</sequence>
<organism evidence="1 2">
    <name type="scientific">Coniosporium tulheliwenetii</name>
    <dbReference type="NCBI Taxonomy" id="3383036"/>
    <lineage>
        <taxon>Eukaryota</taxon>
        <taxon>Fungi</taxon>
        <taxon>Dikarya</taxon>
        <taxon>Ascomycota</taxon>
        <taxon>Pezizomycotina</taxon>
        <taxon>Dothideomycetes</taxon>
        <taxon>Dothideomycetes incertae sedis</taxon>
        <taxon>Coniosporium</taxon>
    </lineage>
</organism>
<comment type="caution">
    <text evidence="1">The sequence shown here is derived from an EMBL/GenBank/DDBJ whole genome shotgun (WGS) entry which is preliminary data.</text>
</comment>
<accession>A0ACC2ZIT4</accession>